<dbReference type="InterPro" id="IPR056596">
    <property type="entry name" value="FLAD1_M"/>
</dbReference>
<accession>A0A1Y1XZD0</accession>
<evidence type="ECO:0000313" key="3">
    <source>
        <dbReference type="Proteomes" id="UP000193498"/>
    </source>
</evidence>
<dbReference type="OrthoDB" id="448496at2759"/>
<reference evidence="2 3" key="1">
    <citation type="submission" date="2016-07" db="EMBL/GenBank/DDBJ databases">
        <title>Pervasive Adenine N6-methylation of Active Genes in Fungi.</title>
        <authorList>
            <consortium name="DOE Joint Genome Institute"/>
            <person name="Mondo S.J."/>
            <person name="Dannebaum R.O."/>
            <person name="Kuo R.C."/>
            <person name="Labutti K."/>
            <person name="Haridas S."/>
            <person name="Kuo A."/>
            <person name="Salamov A."/>
            <person name="Ahrendt S.R."/>
            <person name="Lipzen A."/>
            <person name="Sullivan W."/>
            <person name="Andreopoulos W.B."/>
            <person name="Clum A."/>
            <person name="Lindquist E."/>
            <person name="Daum C."/>
            <person name="Ramamoorthy G.K."/>
            <person name="Gryganskyi A."/>
            <person name="Culley D."/>
            <person name="Magnuson J.K."/>
            <person name="James T.Y."/>
            <person name="O'Malley M.A."/>
            <person name="Stajich J.E."/>
            <person name="Spatafora J.W."/>
            <person name="Visel A."/>
            <person name="Grigoriev I.V."/>
        </authorList>
    </citation>
    <scope>NUCLEOTIDE SEQUENCE [LARGE SCALE GENOMIC DNA]</scope>
    <source>
        <strain evidence="2 3">CBS 931.73</strain>
    </source>
</reference>
<comment type="caution">
    <text evidence="2">The sequence shown here is derived from an EMBL/GenBank/DDBJ whole genome shotgun (WGS) entry which is preliminary data.</text>
</comment>
<dbReference type="InterPro" id="IPR001453">
    <property type="entry name" value="MoaB/Mog_dom"/>
</dbReference>
<dbReference type="Pfam" id="PF24102">
    <property type="entry name" value="FLAD1_M"/>
    <property type="match status" value="1"/>
</dbReference>
<dbReference type="EMBL" id="MCFE01000348">
    <property type="protein sequence ID" value="ORX91005.1"/>
    <property type="molecule type" value="Genomic_DNA"/>
</dbReference>
<dbReference type="CDD" id="cd00885">
    <property type="entry name" value="cinA"/>
    <property type="match status" value="1"/>
</dbReference>
<dbReference type="PANTHER" id="PTHR47675">
    <property type="entry name" value="MOLYBDOPTERIN BINDING DOMAIN PROTEIN (AFU_ORTHOLOGUE AFUA_5G11210)"/>
    <property type="match status" value="1"/>
</dbReference>
<keyword evidence="3" id="KW-1185">Reference proteome</keyword>
<sequence length="292" mass="32798">MATFWLRQSRAVRPHASYTSRSSLNALLSFNREYSTNQARSKTVAACIIGDEILSGKTRDSNSHFLAQYCFDLGLDMRRIEVVPDVTEDIVESVRRLSANHDYVFTSGGIGPTHDDITYEAIAEAFNQKVAYHEPTLARMQQISPHLELTLPRKRMALLPEKAQVFYTSHSLWVPLAIVSNVYILPGVPKLFKLMLEDYRPSIATELSGTAKFHRKLIGTLWMESKIAQVLSEAQNNVGAEVKIGSYPKWKNDTVNVVISFVGKDLSKVESCADLVKTKIEGFDMKDNDNPV</sequence>
<dbReference type="Pfam" id="PF00994">
    <property type="entry name" value="MoCF_biosynth"/>
    <property type="match status" value="1"/>
</dbReference>
<gene>
    <name evidence="2" type="ORF">K493DRAFT_304428</name>
</gene>
<dbReference type="InterPro" id="IPR036425">
    <property type="entry name" value="MoaB/Mog-like_dom_sf"/>
</dbReference>
<feature type="domain" description="MoaB/Mog" evidence="1">
    <location>
        <begin position="45"/>
        <end position="206"/>
    </location>
</feature>
<dbReference type="Gene3D" id="3.40.980.10">
    <property type="entry name" value="MoaB/Mog-like domain"/>
    <property type="match status" value="1"/>
</dbReference>
<evidence type="ECO:0000259" key="1">
    <source>
        <dbReference type="SMART" id="SM00852"/>
    </source>
</evidence>
<dbReference type="InParanoid" id="A0A1Y1XZD0"/>
<name>A0A1Y1XZD0_9FUNG</name>
<protein>
    <submittedName>
        <fullName evidence="2">Molybdopterin binding protein</fullName>
    </submittedName>
</protein>
<proteinExistence type="predicted"/>
<dbReference type="PANTHER" id="PTHR47675:SF1">
    <property type="entry name" value="MOLYBDOPTERIN BINDING DOMAIN PROTEIN (AFU_ORTHOLOGUE AFUA_5G11210)"/>
    <property type="match status" value="1"/>
</dbReference>
<dbReference type="SMART" id="SM00852">
    <property type="entry name" value="MoCF_biosynth"/>
    <property type="match status" value="1"/>
</dbReference>
<dbReference type="SUPFAM" id="SSF53218">
    <property type="entry name" value="Molybdenum cofactor biosynthesis proteins"/>
    <property type="match status" value="1"/>
</dbReference>
<dbReference type="GO" id="GO:0042726">
    <property type="term" value="P:flavin-containing compound metabolic process"/>
    <property type="evidence" value="ECO:0007669"/>
    <property type="project" value="TreeGrafter"/>
</dbReference>
<dbReference type="GO" id="GO:0047884">
    <property type="term" value="F:FAD diphosphatase activity"/>
    <property type="evidence" value="ECO:0007669"/>
    <property type="project" value="TreeGrafter"/>
</dbReference>
<dbReference type="STRING" id="1314790.A0A1Y1XZD0"/>
<dbReference type="AlphaFoldDB" id="A0A1Y1XZD0"/>
<organism evidence="2 3">
    <name type="scientific">Basidiobolus meristosporus CBS 931.73</name>
    <dbReference type="NCBI Taxonomy" id="1314790"/>
    <lineage>
        <taxon>Eukaryota</taxon>
        <taxon>Fungi</taxon>
        <taxon>Fungi incertae sedis</taxon>
        <taxon>Zoopagomycota</taxon>
        <taxon>Entomophthoromycotina</taxon>
        <taxon>Basidiobolomycetes</taxon>
        <taxon>Basidiobolales</taxon>
        <taxon>Basidiobolaceae</taxon>
        <taxon>Basidiobolus</taxon>
    </lineage>
</organism>
<dbReference type="Proteomes" id="UP000193498">
    <property type="component" value="Unassembled WGS sequence"/>
</dbReference>
<evidence type="ECO:0000313" key="2">
    <source>
        <dbReference type="EMBL" id="ORX91005.1"/>
    </source>
</evidence>